<evidence type="ECO:0008006" key="3">
    <source>
        <dbReference type="Google" id="ProtNLM"/>
    </source>
</evidence>
<sequence length="156" mass="16487">MTFASRLPLFLTVQRHHLETSAGDHPALPLLRERLQQARSGSGAILVQWDGGLFPGAAETFSRGWVLHPDIRAEEGDLLVRASSSDPFAGQLPEGDSTLAAHLQALGCTELDVLALPGSPELAAAQAHAAGYGLTLHLLPLKVTDTPAEPDHPSAH</sequence>
<gene>
    <name evidence="1" type="ORF">GCM10017783_14450</name>
</gene>
<name>A0ABQ3K828_9DEIO</name>
<reference evidence="2" key="1">
    <citation type="journal article" date="2019" name="Int. J. Syst. Evol. Microbiol.">
        <title>The Global Catalogue of Microorganisms (GCM) 10K type strain sequencing project: providing services to taxonomists for standard genome sequencing and annotation.</title>
        <authorList>
            <consortium name="The Broad Institute Genomics Platform"/>
            <consortium name="The Broad Institute Genome Sequencing Center for Infectious Disease"/>
            <person name="Wu L."/>
            <person name="Ma J."/>
        </authorList>
    </citation>
    <scope>NUCLEOTIDE SEQUENCE [LARGE SCALE GENOMIC DNA]</scope>
    <source>
        <strain evidence="2">CGMCC 1.18439</strain>
    </source>
</reference>
<protein>
    <recommendedName>
        <fullName evidence="3">Isochorismatase hydrolase</fullName>
    </recommendedName>
</protein>
<dbReference type="Proteomes" id="UP000632154">
    <property type="component" value="Unassembled WGS sequence"/>
</dbReference>
<organism evidence="1 2">
    <name type="scientific">Deinococcus piscis</name>
    <dbReference type="NCBI Taxonomy" id="394230"/>
    <lineage>
        <taxon>Bacteria</taxon>
        <taxon>Thermotogati</taxon>
        <taxon>Deinococcota</taxon>
        <taxon>Deinococci</taxon>
        <taxon>Deinococcales</taxon>
        <taxon>Deinococcaceae</taxon>
        <taxon>Deinococcus</taxon>
    </lineage>
</organism>
<dbReference type="EMBL" id="BNAL01000016">
    <property type="protein sequence ID" value="GHG03202.1"/>
    <property type="molecule type" value="Genomic_DNA"/>
</dbReference>
<keyword evidence="2" id="KW-1185">Reference proteome</keyword>
<evidence type="ECO:0000313" key="2">
    <source>
        <dbReference type="Proteomes" id="UP000632154"/>
    </source>
</evidence>
<comment type="caution">
    <text evidence="1">The sequence shown here is derived from an EMBL/GenBank/DDBJ whole genome shotgun (WGS) entry which is preliminary data.</text>
</comment>
<dbReference type="RefSeq" id="WP_189643012.1">
    <property type="nucleotide sequence ID" value="NZ_BNAL01000016.1"/>
</dbReference>
<evidence type="ECO:0000313" key="1">
    <source>
        <dbReference type="EMBL" id="GHG03202.1"/>
    </source>
</evidence>
<accession>A0ABQ3K828</accession>
<proteinExistence type="predicted"/>